<dbReference type="InterPro" id="IPR040442">
    <property type="entry name" value="Pyrv_kinase-like_dom_sf"/>
</dbReference>
<keyword evidence="1" id="KW-0456">Lyase</keyword>
<dbReference type="EMBL" id="FWXV01000007">
    <property type="protein sequence ID" value="SMD22000.1"/>
    <property type="molecule type" value="Genomic_DNA"/>
</dbReference>
<sequence length="246" mass="25478">MTTSSLKALHVPGDPLILPNAWDAASAKLVEQAGFPVVATGSAAVAESLGYADHHGTPVETSFAAFARITRAVSVPVTIDVEGGYGLPEAVLASRLADIGVAGCNFEDTDHAGGGLVETSKQADRIAALKAAVPALVVNARVDVFVRAEEQKAVLDEGISRARAYLEAGADCVYPILVHDVEVLRAFTEAVAPAPVNAVYLPGGPDFAALAELGIARISLGAGLWMHVQGFLWDTLAQVAAGQRPY</sequence>
<dbReference type="Pfam" id="PF13714">
    <property type="entry name" value="PEP_mutase"/>
    <property type="match status" value="1"/>
</dbReference>
<reference evidence="1 2" key="1">
    <citation type="submission" date="2017-04" db="EMBL/GenBank/DDBJ databases">
        <authorList>
            <person name="Afonso C.L."/>
            <person name="Miller P.J."/>
            <person name="Scott M.A."/>
            <person name="Spackman E."/>
            <person name="Goraichik I."/>
            <person name="Dimitrov K.M."/>
            <person name="Suarez D.L."/>
            <person name="Swayne D.E."/>
        </authorList>
    </citation>
    <scope>NUCLEOTIDE SEQUENCE [LARGE SCALE GENOMIC DNA]</scope>
    <source>
        <strain evidence="1 2">DSM 43828</strain>
    </source>
</reference>
<dbReference type="RefSeq" id="WP_084431096.1">
    <property type="nucleotide sequence ID" value="NZ_FWXV01000007.1"/>
</dbReference>
<dbReference type="InterPro" id="IPR015813">
    <property type="entry name" value="Pyrv/PenolPyrv_kinase-like_dom"/>
</dbReference>
<organism evidence="1 2">
    <name type="scientific">Kibdelosporangium aridum</name>
    <dbReference type="NCBI Taxonomy" id="2030"/>
    <lineage>
        <taxon>Bacteria</taxon>
        <taxon>Bacillati</taxon>
        <taxon>Actinomycetota</taxon>
        <taxon>Actinomycetes</taxon>
        <taxon>Pseudonocardiales</taxon>
        <taxon>Pseudonocardiaceae</taxon>
        <taxon>Kibdelosporangium</taxon>
    </lineage>
</organism>
<proteinExistence type="predicted"/>
<keyword evidence="2" id="KW-1185">Reference proteome</keyword>
<gene>
    <name evidence="1" type="ORF">SAMN05661093_07256</name>
</gene>
<dbReference type="AlphaFoldDB" id="A0A1Y5Y055"/>
<dbReference type="PANTHER" id="PTHR42905:SF16">
    <property type="entry name" value="CARBOXYPHOSPHONOENOLPYRUVATE PHOSPHONOMUTASE-LIKE PROTEIN (AFU_ORTHOLOGUE AFUA_5G07230)"/>
    <property type="match status" value="1"/>
</dbReference>
<dbReference type="PANTHER" id="PTHR42905">
    <property type="entry name" value="PHOSPHOENOLPYRUVATE CARBOXYLASE"/>
    <property type="match status" value="1"/>
</dbReference>
<protein>
    <submittedName>
        <fullName evidence="1">2-Methylisocitrate lyase, PEP mutase family</fullName>
    </submittedName>
</protein>
<dbReference type="Proteomes" id="UP000192674">
    <property type="component" value="Unassembled WGS sequence"/>
</dbReference>
<dbReference type="CDD" id="cd00377">
    <property type="entry name" value="ICL_PEPM"/>
    <property type="match status" value="1"/>
</dbReference>
<dbReference type="GO" id="GO:0016829">
    <property type="term" value="F:lyase activity"/>
    <property type="evidence" value="ECO:0007669"/>
    <property type="project" value="UniProtKB-KW"/>
</dbReference>
<dbReference type="OrthoDB" id="9780430at2"/>
<evidence type="ECO:0000313" key="2">
    <source>
        <dbReference type="Proteomes" id="UP000192674"/>
    </source>
</evidence>
<dbReference type="InterPro" id="IPR039556">
    <property type="entry name" value="ICL/PEPM"/>
</dbReference>
<accession>A0A1Y5Y055</accession>
<evidence type="ECO:0000313" key="1">
    <source>
        <dbReference type="EMBL" id="SMD22000.1"/>
    </source>
</evidence>
<name>A0A1Y5Y055_KIBAR</name>
<dbReference type="SUPFAM" id="SSF51621">
    <property type="entry name" value="Phosphoenolpyruvate/pyruvate domain"/>
    <property type="match status" value="1"/>
</dbReference>
<dbReference type="Gene3D" id="3.20.20.60">
    <property type="entry name" value="Phosphoenolpyruvate-binding domains"/>
    <property type="match status" value="1"/>
</dbReference>